<proteinExistence type="predicted"/>
<keyword evidence="1" id="KW-1133">Transmembrane helix</keyword>
<feature type="transmembrane region" description="Helical" evidence="1">
    <location>
        <begin position="123"/>
        <end position="147"/>
    </location>
</feature>
<gene>
    <name evidence="2" type="ORF">PV02_10780</name>
</gene>
<dbReference type="AlphaFoldDB" id="A0AAE3HCI0"/>
<name>A0AAE3HCI0_9EURY</name>
<reference evidence="2 3" key="1">
    <citation type="journal article" date="2011" name="Appl. Environ. Microbiol.">
        <title>Methanogenic archaea isolated from Taiwan's Chelungpu fault.</title>
        <authorList>
            <person name="Wu S.Y."/>
            <person name="Lai M.C."/>
        </authorList>
    </citation>
    <scope>NUCLEOTIDE SEQUENCE [LARGE SCALE GENOMIC DNA]</scope>
    <source>
        <strain evidence="2 3">St545Mb</strain>
    </source>
</reference>
<dbReference type="Proteomes" id="UP001206983">
    <property type="component" value="Unassembled WGS sequence"/>
</dbReference>
<evidence type="ECO:0000313" key="3">
    <source>
        <dbReference type="Proteomes" id="UP001206983"/>
    </source>
</evidence>
<feature type="transmembrane region" description="Helical" evidence="1">
    <location>
        <begin position="90"/>
        <end position="117"/>
    </location>
</feature>
<keyword evidence="1" id="KW-0472">Membrane</keyword>
<dbReference type="RefSeq" id="WP_256623458.1">
    <property type="nucleotide sequence ID" value="NZ_JTEO01000006.1"/>
</dbReference>
<dbReference type="EMBL" id="JTEO01000006">
    <property type="protein sequence ID" value="MCQ6963564.1"/>
    <property type="molecule type" value="Genomic_DNA"/>
</dbReference>
<feature type="transmembrane region" description="Helical" evidence="1">
    <location>
        <begin position="51"/>
        <end position="69"/>
    </location>
</feature>
<sequence length="167" mass="19658">MIKNIVKYRKSIFEDVGLYLSIFIPLIIFYLLKPWEMNIVLDKGNVFNTSVAIIALSIGFCYQAFNYLNDLDTNDLFYKKLLKTEIFDEIHFLFTYSIYVSALNIITLVIFTIFVWFGITNDFYLVIIGLVPSIFTFYTLSEFINFYRSGVGLKKYKLEFDKIQSLE</sequence>
<evidence type="ECO:0000256" key="1">
    <source>
        <dbReference type="SAM" id="Phobius"/>
    </source>
</evidence>
<organism evidence="2 3">
    <name type="scientific">Methanolobus chelungpuianus</name>
    <dbReference type="NCBI Taxonomy" id="502115"/>
    <lineage>
        <taxon>Archaea</taxon>
        <taxon>Methanobacteriati</taxon>
        <taxon>Methanobacteriota</taxon>
        <taxon>Stenosarchaea group</taxon>
        <taxon>Methanomicrobia</taxon>
        <taxon>Methanosarcinales</taxon>
        <taxon>Methanosarcinaceae</taxon>
        <taxon>Methanolobus</taxon>
    </lineage>
</organism>
<keyword evidence="3" id="KW-1185">Reference proteome</keyword>
<feature type="transmembrane region" description="Helical" evidence="1">
    <location>
        <begin position="12"/>
        <end position="31"/>
    </location>
</feature>
<evidence type="ECO:0000313" key="2">
    <source>
        <dbReference type="EMBL" id="MCQ6963564.1"/>
    </source>
</evidence>
<comment type="caution">
    <text evidence="2">The sequence shown here is derived from an EMBL/GenBank/DDBJ whole genome shotgun (WGS) entry which is preliminary data.</text>
</comment>
<protein>
    <submittedName>
        <fullName evidence="2">Uncharacterized protein</fullName>
    </submittedName>
</protein>
<accession>A0AAE3HCI0</accession>
<keyword evidence="1" id="KW-0812">Transmembrane</keyword>